<sequence>CSPVDAATAETASRDCRVNCSRPDTACSQLQAAGETPSTSIVGRETLPIQPPSSTANGSLLCSSARLDSPLSAPQPTGQQQDRAEGIYSCPQIPLDPPSPPVPGPLSGIRAECRSKASLGGPEDGKNDESGRTEGEKASERLDSKLGIEKA</sequence>
<gene>
    <name evidence="2" type="ORF">THAOC_19446</name>
</gene>
<comment type="caution">
    <text evidence="2">The sequence shown here is derived from an EMBL/GenBank/DDBJ whole genome shotgun (WGS) entry which is preliminary data.</text>
</comment>
<dbReference type="AlphaFoldDB" id="K0S2G9"/>
<feature type="compositionally biased region" description="Polar residues" evidence="1">
    <location>
        <begin position="52"/>
        <end position="62"/>
    </location>
</feature>
<feature type="non-terminal residue" evidence="2">
    <location>
        <position position="1"/>
    </location>
</feature>
<feature type="compositionally biased region" description="Basic and acidic residues" evidence="1">
    <location>
        <begin position="123"/>
        <end position="151"/>
    </location>
</feature>
<feature type="compositionally biased region" description="Polar residues" evidence="1">
    <location>
        <begin position="30"/>
        <end position="41"/>
    </location>
</feature>
<accession>K0S2G9</accession>
<evidence type="ECO:0000313" key="3">
    <source>
        <dbReference type="Proteomes" id="UP000266841"/>
    </source>
</evidence>
<feature type="region of interest" description="Disordered" evidence="1">
    <location>
        <begin position="30"/>
        <end position="151"/>
    </location>
</feature>
<organism evidence="2 3">
    <name type="scientific">Thalassiosira oceanica</name>
    <name type="common">Marine diatom</name>
    <dbReference type="NCBI Taxonomy" id="159749"/>
    <lineage>
        <taxon>Eukaryota</taxon>
        <taxon>Sar</taxon>
        <taxon>Stramenopiles</taxon>
        <taxon>Ochrophyta</taxon>
        <taxon>Bacillariophyta</taxon>
        <taxon>Coscinodiscophyceae</taxon>
        <taxon>Thalassiosirophycidae</taxon>
        <taxon>Thalassiosirales</taxon>
        <taxon>Thalassiosiraceae</taxon>
        <taxon>Thalassiosira</taxon>
    </lineage>
</organism>
<reference evidence="2 3" key="1">
    <citation type="journal article" date="2012" name="Genome Biol.">
        <title>Genome and low-iron response of an oceanic diatom adapted to chronic iron limitation.</title>
        <authorList>
            <person name="Lommer M."/>
            <person name="Specht M."/>
            <person name="Roy A.S."/>
            <person name="Kraemer L."/>
            <person name="Andreson R."/>
            <person name="Gutowska M.A."/>
            <person name="Wolf J."/>
            <person name="Bergner S.V."/>
            <person name="Schilhabel M.B."/>
            <person name="Klostermeier U.C."/>
            <person name="Beiko R.G."/>
            <person name="Rosenstiel P."/>
            <person name="Hippler M."/>
            <person name="Laroche J."/>
        </authorList>
    </citation>
    <scope>NUCLEOTIDE SEQUENCE [LARGE SCALE GENOMIC DNA]</scope>
    <source>
        <strain evidence="2 3">CCMP1005</strain>
    </source>
</reference>
<evidence type="ECO:0000313" key="2">
    <source>
        <dbReference type="EMBL" id="EJK60238.1"/>
    </source>
</evidence>
<name>K0S2G9_THAOC</name>
<keyword evidence="3" id="KW-1185">Reference proteome</keyword>
<feature type="compositionally biased region" description="Pro residues" evidence="1">
    <location>
        <begin position="94"/>
        <end position="104"/>
    </location>
</feature>
<evidence type="ECO:0000256" key="1">
    <source>
        <dbReference type="SAM" id="MobiDB-lite"/>
    </source>
</evidence>
<dbReference type="Proteomes" id="UP000266841">
    <property type="component" value="Unassembled WGS sequence"/>
</dbReference>
<dbReference type="EMBL" id="AGNL01021352">
    <property type="protein sequence ID" value="EJK60238.1"/>
    <property type="molecule type" value="Genomic_DNA"/>
</dbReference>
<protein>
    <submittedName>
        <fullName evidence="2">Uncharacterized protein</fullName>
    </submittedName>
</protein>
<proteinExistence type="predicted"/>
<feature type="compositionally biased region" description="Polar residues" evidence="1">
    <location>
        <begin position="72"/>
        <end position="81"/>
    </location>
</feature>